<reference evidence="2 3" key="1">
    <citation type="journal article" date="2011" name="Stand. Genomic Sci.">
        <title>Complete genome sequence of Nitratifractor salsuginis type strain (E9I37-1).</title>
        <authorList>
            <person name="Anderson I."/>
            <person name="Sikorski J."/>
            <person name="Zeytun A."/>
            <person name="Nolan M."/>
            <person name="Lapidus A."/>
            <person name="Lucas S."/>
            <person name="Hammon N."/>
            <person name="Deshpande S."/>
            <person name="Cheng J.F."/>
            <person name="Tapia R."/>
            <person name="Han C."/>
            <person name="Goodwin L."/>
            <person name="Pitluck S."/>
            <person name="Liolios K."/>
            <person name="Pagani I."/>
            <person name="Ivanova N."/>
            <person name="Huntemann M."/>
            <person name="Mavromatis K."/>
            <person name="Ovchinikova G."/>
            <person name="Pati A."/>
            <person name="Chen A."/>
            <person name="Palaniappan K."/>
            <person name="Land M."/>
            <person name="Hauser L."/>
            <person name="Brambilla E.M."/>
            <person name="Ngatchou-Djao O.D."/>
            <person name="Rohde M."/>
            <person name="Tindall B.J."/>
            <person name="Goker M."/>
            <person name="Detter J.C."/>
            <person name="Woyke T."/>
            <person name="Bristow J."/>
            <person name="Eisen J.A."/>
            <person name="Markowitz V."/>
            <person name="Hugenholtz P."/>
            <person name="Klenk H.P."/>
            <person name="Kyrpides N.C."/>
        </authorList>
    </citation>
    <scope>NUCLEOTIDE SEQUENCE [LARGE SCALE GENOMIC DNA]</scope>
    <source>
        <strain evidence="3">DSM 16511 / JCM 12458 / E9I37-1</strain>
    </source>
</reference>
<sequence length="110" mass="11993">MKNVTRFLLAVGLGLTLFSAVGSADPSKGGKIIDKLLMRSGGCPIPASRVAMAHSVAEWAKIYKEGKMEEEIQKLCHKKEPLPKITNKKYAKDVYDYLSTYAYDSGGVPA</sequence>
<reference evidence="3" key="2">
    <citation type="submission" date="2011-01" db="EMBL/GenBank/DDBJ databases">
        <title>The complete genome of Nitratifractor salsuginis DSM 16511.</title>
        <authorList>
            <consortium name="US DOE Joint Genome Institute (JGI-PGF)"/>
            <person name="Lucas S."/>
            <person name="Copeland A."/>
            <person name="Lapidus A."/>
            <person name="Bruce D."/>
            <person name="Goodwin L."/>
            <person name="Pitluck S."/>
            <person name="Kyrpides N."/>
            <person name="Mavromatis K."/>
            <person name="Ivanova N."/>
            <person name="Mikhailova N."/>
            <person name="Zeytun A."/>
            <person name="Detter J.C."/>
            <person name="Tapia R."/>
            <person name="Han C."/>
            <person name="Land M."/>
            <person name="Hauser L."/>
            <person name="Markowitz V."/>
            <person name="Cheng J.-F."/>
            <person name="Hugenholtz P."/>
            <person name="Woyke T."/>
            <person name="Wu D."/>
            <person name="Tindall B."/>
            <person name="Schuetze A."/>
            <person name="Brambilla E."/>
            <person name="Klenk H.-P."/>
            <person name="Eisen J.A."/>
        </authorList>
    </citation>
    <scope>NUCLEOTIDE SEQUENCE [LARGE SCALE GENOMIC DNA]</scope>
    <source>
        <strain evidence="3">DSM 16511 / JCM 12458 / E9I37-1</strain>
    </source>
</reference>
<dbReference type="HOGENOM" id="CLU_171893_0_0_7"/>
<dbReference type="Proteomes" id="UP000008633">
    <property type="component" value="Chromosome"/>
</dbReference>
<keyword evidence="3" id="KW-1185">Reference proteome</keyword>
<protein>
    <recommendedName>
        <fullName evidence="4">Cytochrome c family protein</fullName>
    </recommendedName>
</protein>
<evidence type="ECO:0000313" key="2">
    <source>
        <dbReference type="EMBL" id="ADV47005.1"/>
    </source>
</evidence>
<feature type="signal peptide" evidence="1">
    <location>
        <begin position="1"/>
        <end position="24"/>
    </location>
</feature>
<proteinExistence type="predicted"/>
<dbReference type="STRING" id="749222.Nitsa_1759"/>
<gene>
    <name evidence="2" type="ordered locus">Nitsa_1759</name>
</gene>
<evidence type="ECO:0000256" key="1">
    <source>
        <dbReference type="SAM" id="SignalP"/>
    </source>
</evidence>
<dbReference type="AlphaFoldDB" id="E6X1L4"/>
<evidence type="ECO:0008006" key="4">
    <source>
        <dbReference type="Google" id="ProtNLM"/>
    </source>
</evidence>
<organism evidence="2 3">
    <name type="scientific">Nitratifractor salsuginis (strain DSM 16511 / JCM 12458 / E9I37-1)</name>
    <dbReference type="NCBI Taxonomy" id="749222"/>
    <lineage>
        <taxon>Bacteria</taxon>
        <taxon>Pseudomonadati</taxon>
        <taxon>Campylobacterota</taxon>
        <taxon>Epsilonproteobacteria</taxon>
        <taxon>Campylobacterales</taxon>
        <taxon>Sulfurovaceae</taxon>
        <taxon>Nitratifractor</taxon>
    </lineage>
</organism>
<dbReference type="OrthoDB" id="5334626at2"/>
<dbReference type="eggNOG" id="ENOG503192M">
    <property type="taxonomic scope" value="Bacteria"/>
</dbReference>
<dbReference type="RefSeq" id="WP_013554690.1">
    <property type="nucleotide sequence ID" value="NC_014935.1"/>
</dbReference>
<accession>E6X1L4</accession>
<name>E6X1L4_NITSE</name>
<evidence type="ECO:0000313" key="3">
    <source>
        <dbReference type="Proteomes" id="UP000008633"/>
    </source>
</evidence>
<keyword evidence="1" id="KW-0732">Signal</keyword>
<dbReference type="KEGG" id="nsa:Nitsa_1759"/>
<feature type="chain" id="PRO_5003214783" description="Cytochrome c family protein" evidence="1">
    <location>
        <begin position="25"/>
        <end position="110"/>
    </location>
</feature>
<dbReference type="EMBL" id="CP002452">
    <property type="protein sequence ID" value="ADV47005.1"/>
    <property type="molecule type" value="Genomic_DNA"/>
</dbReference>